<dbReference type="CDD" id="cd06550">
    <property type="entry name" value="TM_ABC_iron-siderophores_like"/>
    <property type="match status" value="1"/>
</dbReference>
<evidence type="ECO:0000313" key="11">
    <source>
        <dbReference type="Proteomes" id="UP001596527"/>
    </source>
</evidence>
<keyword evidence="11" id="KW-1185">Reference proteome</keyword>
<feature type="compositionally biased region" description="Low complexity" evidence="8">
    <location>
        <begin position="14"/>
        <end position="31"/>
    </location>
</feature>
<dbReference type="PANTHER" id="PTHR30472">
    <property type="entry name" value="FERRIC ENTEROBACTIN TRANSPORT SYSTEM PERMEASE PROTEIN"/>
    <property type="match status" value="1"/>
</dbReference>
<evidence type="ECO:0000313" key="10">
    <source>
        <dbReference type="EMBL" id="MFC7580024.1"/>
    </source>
</evidence>
<feature type="transmembrane region" description="Helical" evidence="9">
    <location>
        <begin position="111"/>
        <end position="128"/>
    </location>
</feature>
<evidence type="ECO:0000256" key="4">
    <source>
        <dbReference type="ARBA" id="ARBA00022475"/>
    </source>
</evidence>
<dbReference type="InterPro" id="IPR000522">
    <property type="entry name" value="ABC_transptr_permease_BtuC"/>
</dbReference>
<organism evidence="10 11">
    <name type="scientific">Schaalia naturae</name>
    <dbReference type="NCBI Taxonomy" id="635203"/>
    <lineage>
        <taxon>Bacteria</taxon>
        <taxon>Bacillati</taxon>
        <taxon>Actinomycetota</taxon>
        <taxon>Actinomycetes</taxon>
        <taxon>Actinomycetales</taxon>
        <taxon>Actinomycetaceae</taxon>
        <taxon>Schaalia</taxon>
    </lineage>
</organism>
<feature type="transmembrane region" description="Helical" evidence="9">
    <location>
        <begin position="329"/>
        <end position="348"/>
    </location>
</feature>
<keyword evidence="5 9" id="KW-0812">Transmembrane</keyword>
<dbReference type="EMBL" id="JBHTEF010000001">
    <property type="protein sequence ID" value="MFC7580024.1"/>
    <property type="molecule type" value="Genomic_DNA"/>
</dbReference>
<name>A0ABW2SJK0_9ACTO</name>
<dbReference type="SUPFAM" id="SSF81345">
    <property type="entry name" value="ABC transporter involved in vitamin B12 uptake, BtuC"/>
    <property type="match status" value="1"/>
</dbReference>
<dbReference type="RefSeq" id="WP_380971676.1">
    <property type="nucleotide sequence ID" value="NZ_JBHTEF010000001.1"/>
</dbReference>
<dbReference type="InterPro" id="IPR037294">
    <property type="entry name" value="ABC_BtuC-like"/>
</dbReference>
<evidence type="ECO:0000256" key="6">
    <source>
        <dbReference type="ARBA" id="ARBA00022989"/>
    </source>
</evidence>
<keyword evidence="7 9" id="KW-0472">Membrane</keyword>
<evidence type="ECO:0000256" key="3">
    <source>
        <dbReference type="ARBA" id="ARBA00022448"/>
    </source>
</evidence>
<evidence type="ECO:0000256" key="1">
    <source>
        <dbReference type="ARBA" id="ARBA00004651"/>
    </source>
</evidence>
<keyword evidence="3" id="KW-0813">Transport</keyword>
<sequence length="383" mass="38468">MSTAATARRGGSEPTGSAATPAGSAAHGTSGVSDRPGAGGAGRSPGSGRLRHSHRGPLLLALALALIPLMALSVAVGSRPVDLATVVDALRAFDPGDNDHLVVRELRVPRTILAVLTGGCLGVAGALMQSLTRNTLAEPGTLGVNAGAALGVVVGLALTGSASITVYVWFAFAGAGLASVLVHRLGRAGEAGVNPVRLVLAGAGLSMTLGALTDILILSSPQQILDSFRNWATGSLQGRGWESLPVVAVCLAVGLALALSLSGPLNSVSLGTDLARALGVDVRRTWGWTNLAIMVLAGGATAAIGPVSFVGLAAPHAARSIVGPDHRWVVPYSCVLASMAVLIADLLGRLVLHPGEIGAGIMTALIGAPFFIALVRRGRVSEL</sequence>
<feature type="transmembrane region" description="Helical" evidence="9">
    <location>
        <begin position="286"/>
        <end position="309"/>
    </location>
</feature>
<feature type="transmembrane region" description="Helical" evidence="9">
    <location>
        <begin position="140"/>
        <end position="160"/>
    </location>
</feature>
<gene>
    <name evidence="10" type="ORF">ACFQWG_02120</name>
</gene>
<dbReference type="Pfam" id="PF01032">
    <property type="entry name" value="FecCD"/>
    <property type="match status" value="1"/>
</dbReference>
<comment type="similarity">
    <text evidence="2">Belongs to the binding-protein-dependent transport system permease family. FecCD subfamily.</text>
</comment>
<feature type="region of interest" description="Disordered" evidence="8">
    <location>
        <begin position="1"/>
        <end position="51"/>
    </location>
</feature>
<evidence type="ECO:0000256" key="5">
    <source>
        <dbReference type="ARBA" id="ARBA00022692"/>
    </source>
</evidence>
<feature type="transmembrane region" description="Helical" evidence="9">
    <location>
        <begin position="58"/>
        <end position="76"/>
    </location>
</feature>
<accession>A0ABW2SJK0</accession>
<comment type="subcellular location">
    <subcellularLocation>
        <location evidence="1">Cell membrane</location>
        <topology evidence="1">Multi-pass membrane protein</topology>
    </subcellularLocation>
</comment>
<evidence type="ECO:0000256" key="9">
    <source>
        <dbReference type="SAM" id="Phobius"/>
    </source>
</evidence>
<dbReference type="Gene3D" id="1.10.3470.10">
    <property type="entry name" value="ABC transporter involved in vitamin B12 uptake, BtuC"/>
    <property type="match status" value="1"/>
</dbReference>
<proteinExistence type="inferred from homology"/>
<keyword evidence="4" id="KW-1003">Cell membrane</keyword>
<reference evidence="11" key="1">
    <citation type="journal article" date="2019" name="Int. J. Syst. Evol. Microbiol.">
        <title>The Global Catalogue of Microorganisms (GCM) 10K type strain sequencing project: providing services to taxonomists for standard genome sequencing and annotation.</title>
        <authorList>
            <consortium name="The Broad Institute Genomics Platform"/>
            <consortium name="The Broad Institute Genome Sequencing Center for Infectious Disease"/>
            <person name="Wu L."/>
            <person name="Ma J."/>
        </authorList>
    </citation>
    <scope>NUCLEOTIDE SEQUENCE [LARGE SCALE GENOMIC DNA]</scope>
    <source>
        <strain evidence="11">CCUG 56698</strain>
    </source>
</reference>
<feature type="transmembrane region" description="Helical" evidence="9">
    <location>
        <begin position="166"/>
        <end position="186"/>
    </location>
</feature>
<evidence type="ECO:0000256" key="7">
    <source>
        <dbReference type="ARBA" id="ARBA00023136"/>
    </source>
</evidence>
<feature type="transmembrane region" description="Helical" evidence="9">
    <location>
        <begin position="357"/>
        <end position="375"/>
    </location>
</feature>
<evidence type="ECO:0000256" key="2">
    <source>
        <dbReference type="ARBA" id="ARBA00007935"/>
    </source>
</evidence>
<keyword evidence="6 9" id="KW-1133">Transmembrane helix</keyword>
<comment type="caution">
    <text evidence="10">The sequence shown here is derived from an EMBL/GenBank/DDBJ whole genome shotgun (WGS) entry which is preliminary data.</text>
</comment>
<feature type="transmembrane region" description="Helical" evidence="9">
    <location>
        <begin position="198"/>
        <end position="218"/>
    </location>
</feature>
<evidence type="ECO:0000256" key="8">
    <source>
        <dbReference type="SAM" id="MobiDB-lite"/>
    </source>
</evidence>
<dbReference type="PANTHER" id="PTHR30472:SF1">
    <property type="entry name" value="FE(3+) DICITRATE TRANSPORT SYSTEM PERMEASE PROTEIN FECC-RELATED"/>
    <property type="match status" value="1"/>
</dbReference>
<protein>
    <submittedName>
        <fullName evidence="10">FecCD family ABC transporter permease</fullName>
    </submittedName>
</protein>
<feature type="transmembrane region" description="Helical" evidence="9">
    <location>
        <begin position="244"/>
        <end position="265"/>
    </location>
</feature>
<dbReference type="Proteomes" id="UP001596527">
    <property type="component" value="Unassembled WGS sequence"/>
</dbReference>